<feature type="compositionally biased region" description="Polar residues" evidence="1">
    <location>
        <begin position="1"/>
        <end position="12"/>
    </location>
</feature>
<dbReference type="STRING" id="62928.azo2118"/>
<organism evidence="2 3">
    <name type="scientific">Azoarcus sp. (strain BH72)</name>
    <dbReference type="NCBI Taxonomy" id="418699"/>
    <lineage>
        <taxon>Bacteria</taxon>
        <taxon>Pseudomonadati</taxon>
        <taxon>Pseudomonadota</taxon>
        <taxon>Betaproteobacteria</taxon>
        <taxon>Rhodocyclales</taxon>
        <taxon>Zoogloeaceae</taxon>
        <taxon>Azoarcus</taxon>
    </lineage>
</organism>
<name>A1K7D0_AZOSB</name>
<accession>A1K7D0</accession>
<gene>
    <name evidence="2" type="ordered locus">azo2118</name>
</gene>
<dbReference type="Proteomes" id="UP000002588">
    <property type="component" value="Chromosome"/>
</dbReference>
<dbReference type="eggNOG" id="ENOG50346DS">
    <property type="taxonomic scope" value="Bacteria"/>
</dbReference>
<dbReference type="AlphaFoldDB" id="A1K7D0"/>
<dbReference type="KEGG" id="aoa:dqs_2250"/>
<dbReference type="HOGENOM" id="CLU_2314376_0_0_4"/>
<dbReference type="EMBL" id="AM406670">
    <property type="protein sequence ID" value="CAL94735.1"/>
    <property type="molecule type" value="Genomic_DNA"/>
</dbReference>
<proteinExistence type="predicted"/>
<dbReference type="RefSeq" id="WP_011765849.1">
    <property type="nucleotide sequence ID" value="NC_008702.1"/>
</dbReference>
<reference evidence="2 3" key="1">
    <citation type="journal article" date="2006" name="Nat. Biotechnol.">
        <title>Complete genome of the mutualistic, N2-fixing grass endophyte Azoarcus sp. strain BH72.</title>
        <authorList>
            <person name="Krause A."/>
            <person name="Ramakumar A."/>
            <person name="Bartels D."/>
            <person name="Battistoni F."/>
            <person name="Bekel T."/>
            <person name="Boch J."/>
            <person name="Boehm M."/>
            <person name="Friedrich F."/>
            <person name="Hurek T."/>
            <person name="Krause L."/>
            <person name="Linke B."/>
            <person name="McHardy A.C."/>
            <person name="Sarkar A."/>
            <person name="Schneiker S."/>
            <person name="Syed A.A."/>
            <person name="Thauer R."/>
            <person name="Vorhoelter F.-J."/>
            <person name="Weidner S."/>
            <person name="Puehler A."/>
            <person name="Reinhold-Hurek B."/>
            <person name="Kaiser O."/>
            <person name="Goesmann A."/>
        </authorList>
    </citation>
    <scope>NUCLEOTIDE SEQUENCE [LARGE SCALE GENOMIC DNA]</scope>
    <source>
        <strain evidence="2 3">BH72</strain>
    </source>
</reference>
<protein>
    <submittedName>
        <fullName evidence="2">Uncharacterized protein</fullName>
    </submittedName>
</protein>
<evidence type="ECO:0000313" key="3">
    <source>
        <dbReference type="Proteomes" id="UP000002588"/>
    </source>
</evidence>
<evidence type="ECO:0000256" key="1">
    <source>
        <dbReference type="SAM" id="MobiDB-lite"/>
    </source>
</evidence>
<feature type="region of interest" description="Disordered" evidence="1">
    <location>
        <begin position="1"/>
        <end position="24"/>
    </location>
</feature>
<dbReference type="KEGG" id="azo:azo2118"/>
<sequence length="99" mass="10569">MSCLPPSTSPAAQPQEPPKGELRRCPTCNRWGGVRRLADDGHSVELDPVHPKGPCQEGPWHGSLRGPRNACGQWLQWSAIVTAPADASAPSAETKAPPR</sequence>
<evidence type="ECO:0000313" key="2">
    <source>
        <dbReference type="EMBL" id="CAL94735.1"/>
    </source>
</evidence>
<keyword evidence="3" id="KW-1185">Reference proteome</keyword>